<dbReference type="EMBL" id="QRUH01000009">
    <property type="protein sequence ID" value="RGR48011.1"/>
    <property type="molecule type" value="Genomic_DNA"/>
</dbReference>
<dbReference type="OrthoDB" id="9797415at2"/>
<dbReference type="Proteomes" id="UP000285839">
    <property type="component" value="Unassembled WGS sequence"/>
</dbReference>
<dbReference type="EMBL" id="QSKO01000020">
    <property type="protein sequence ID" value="RHE71973.1"/>
    <property type="molecule type" value="Genomic_DNA"/>
</dbReference>
<evidence type="ECO:0000313" key="9">
    <source>
        <dbReference type="Proteomes" id="UP000285839"/>
    </source>
</evidence>
<dbReference type="Gene3D" id="1.10.150.240">
    <property type="entry name" value="Putative phosphatase, domain 2"/>
    <property type="match status" value="1"/>
</dbReference>
<sequence>MKNWKKYAAIIGVIVLLAIFCLPMYFALKGDFSQKAFMASLFTVLFVAVMCYVILMLFKYLSKKKEEKPETGGIKNIIFDVGQVLVDYDWETYLDSFGFEPVKRERIAKATFQSPVWDERDRGLYEEDVYLKQFQELDPEDAEDIEKVIRGTGGTIHKRPYADTWVKYLKSKGYHLYILSNYASYMIDHTKKELTFRKEMDGEVFSCYVNQLKPEPEIYQTILDKYQLKPEESVFIDDRPENCQGAQEQGIHTICFKDFKQVTADLEKLGVK</sequence>
<keyword evidence="2" id="KW-0378">Hydrolase</keyword>
<evidence type="ECO:0000313" key="2">
    <source>
        <dbReference type="EMBL" id="CUP66945.1"/>
    </source>
</evidence>
<dbReference type="Proteomes" id="UP000095413">
    <property type="component" value="Unassembled WGS sequence"/>
</dbReference>
<dbReference type="PANTHER" id="PTHR43611">
    <property type="entry name" value="ALPHA-D-GLUCOSE 1-PHOSPHATE PHOSPHATASE"/>
    <property type="match status" value="1"/>
</dbReference>
<dbReference type="Proteomes" id="UP000284644">
    <property type="component" value="Unassembled WGS sequence"/>
</dbReference>
<feature type="transmembrane region" description="Helical" evidence="1">
    <location>
        <begin position="38"/>
        <end position="58"/>
    </location>
</feature>
<dbReference type="SFLD" id="SFLDS00003">
    <property type="entry name" value="Haloacid_Dehalogenase"/>
    <property type="match status" value="1"/>
</dbReference>
<dbReference type="Gene3D" id="3.40.50.1000">
    <property type="entry name" value="HAD superfamily/HAD-like"/>
    <property type="match status" value="1"/>
</dbReference>
<dbReference type="InterPro" id="IPR006439">
    <property type="entry name" value="HAD-SF_hydro_IA"/>
</dbReference>
<gene>
    <name evidence="2" type="primary">yihX</name>
    <name evidence="5" type="ORF">DW723_12755</name>
    <name evidence="4" type="ORF">DW767_09115</name>
    <name evidence="3" type="ORF">DWY46_11765</name>
    <name evidence="2" type="ORF">ERS852533_02142</name>
</gene>
<feature type="transmembrane region" description="Helical" evidence="1">
    <location>
        <begin position="7"/>
        <end position="26"/>
    </location>
</feature>
<reference evidence="2 6" key="1">
    <citation type="submission" date="2015-09" db="EMBL/GenBank/DDBJ databases">
        <authorList>
            <consortium name="Pathogen Informatics"/>
        </authorList>
    </citation>
    <scope>NUCLEOTIDE SEQUENCE [LARGE SCALE GENOMIC DNA]</scope>
    <source>
        <strain evidence="2 6">2789STDY5834921</strain>
    </source>
</reference>
<dbReference type="RefSeq" id="WP_055056290.1">
    <property type="nucleotide sequence ID" value="NZ_CZBA01000012.1"/>
</dbReference>
<dbReference type="SUPFAM" id="SSF56784">
    <property type="entry name" value="HAD-like"/>
    <property type="match status" value="1"/>
</dbReference>
<dbReference type="EMBL" id="CZBA01000012">
    <property type="protein sequence ID" value="CUP66945.1"/>
    <property type="molecule type" value="Genomic_DNA"/>
</dbReference>
<keyword evidence="1" id="KW-0812">Transmembrane</keyword>
<dbReference type="Proteomes" id="UP000283928">
    <property type="component" value="Unassembled WGS sequence"/>
</dbReference>
<evidence type="ECO:0000313" key="5">
    <source>
        <dbReference type="EMBL" id="RHE71973.1"/>
    </source>
</evidence>
<evidence type="ECO:0000313" key="8">
    <source>
        <dbReference type="Proteomes" id="UP000284644"/>
    </source>
</evidence>
<reference evidence="7 8" key="2">
    <citation type="submission" date="2018-08" db="EMBL/GenBank/DDBJ databases">
        <title>A genome reference for cultivated species of the human gut microbiota.</title>
        <authorList>
            <person name="Zou Y."/>
            <person name="Xue W."/>
            <person name="Luo G."/>
        </authorList>
    </citation>
    <scope>NUCLEOTIDE SEQUENCE [LARGE SCALE GENOMIC DNA]</scope>
    <source>
        <strain evidence="3 9">AF25-21</strain>
        <strain evidence="5 7">AM27-32LB</strain>
        <strain evidence="4 8">AM29-25AC</strain>
    </source>
</reference>
<dbReference type="PANTHER" id="PTHR43611:SF3">
    <property type="entry name" value="FLAVIN MONONUCLEOTIDE HYDROLASE 1, CHLOROPLATIC"/>
    <property type="match status" value="1"/>
</dbReference>
<evidence type="ECO:0000313" key="3">
    <source>
        <dbReference type="EMBL" id="RGR48011.1"/>
    </source>
</evidence>
<dbReference type="SFLD" id="SFLDG01129">
    <property type="entry name" value="C1.5:_HAD__Beta-PGM__Phosphata"/>
    <property type="match status" value="1"/>
</dbReference>
<proteinExistence type="predicted"/>
<dbReference type="InterPro" id="IPR036412">
    <property type="entry name" value="HAD-like_sf"/>
</dbReference>
<dbReference type="GO" id="GO:0016787">
    <property type="term" value="F:hydrolase activity"/>
    <property type="evidence" value="ECO:0007669"/>
    <property type="project" value="UniProtKB-KW"/>
</dbReference>
<dbReference type="AlphaFoldDB" id="A0A174Q887"/>
<dbReference type="InterPro" id="IPR023214">
    <property type="entry name" value="HAD_sf"/>
</dbReference>
<dbReference type="CDD" id="cd02603">
    <property type="entry name" value="HAD_sEH-N_like"/>
    <property type="match status" value="1"/>
</dbReference>
<keyword evidence="1" id="KW-0472">Membrane</keyword>
<accession>A0A174Q887</accession>
<dbReference type="EMBL" id="QSJW01000005">
    <property type="protein sequence ID" value="RHE12502.1"/>
    <property type="molecule type" value="Genomic_DNA"/>
</dbReference>
<evidence type="ECO:0000313" key="4">
    <source>
        <dbReference type="EMBL" id="RHE12502.1"/>
    </source>
</evidence>
<dbReference type="InterPro" id="IPR023198">
    <property type="entry name" value="PGP-like_dom2"/>
</dbReference>
<name>A0A174Q887_9FIRM</name>
<dbReference type="Pfam" id="PF00702">
    <property type="entry name" value="Hydrolase"/>
    <property type="match status" value="1"/>
</dbReference>
<evidence type="ECO:0000256" key="1">
    <source>
        <dbReference type="SAM" id="Phobius"/>
    </source>
</evidence>
<dbReference type="NCBIfam" id="TIGR01509">
    <property type="entry name" value="HAD-SF-IA-v3"/>
    <property type="match status" value="1"/>
</dbReference>
<organism evidence="2 6">
    <name type="scientific">Blautia obeum</name>
    <dbReference type="NCBI Taxonomy" id="40520"/>
    <lineage>
        <taxon>Bacteria</taxon>
        <taxon>Bacillati</taxon>
        <taxon>Bacillota</taxon>
        <taxon>Clostridia</taxon>
        <taxon>Lachnospirales</taxon>
        <taxon>Lachnospiraceae</taxon>
        <taxon>Blautia</taxon>
    </lineage>
</organism>
<dbReference type="PRINTS" id="PR00413">
    <property type="entry name" value="HADHALOGNASE"/>
</dbReference>
<protein>
    <submittedName>
        <fullName evidence="3">HAD family phosphatase</fullName>
    </submittedName>
    <submittedName>
        <fullName evidence="2">Phosphatase yihX</fullName>
        <ecNumber evidence="2">3.1.3.-</ecNumber>
    </submittedName>
</protein>
<dbReference type="EC" id="3.1.3.-" evidence="2"/>
<evidence type="ECO:0000313" key="7">
    <source>
        <dbReference type="Proteomes" id="UP000283928"/>
    </source>
</evidence>
<keyword evidence="1" id="KW-1133">Transmembrane helix</keyword>
<evidence type="ECO:0000313" key="6">
    <source>
        <dbReference type="Proteomes" id="UP000095413"/>
    </source>
</evidence>